<feature type="non-terminal residue" evidence="1">
    <location>
        <position position="97"/>
    </location>
</feature>
<comment type="caution">
    <text evidence="1">The sequence shown here is derived from an EMBL/GenBank/DDBJ whole genome shotgun (WGS) entry which is preliminary data.</text>
</comment>
<proteinExistence type="predicted"/>
<organism evidence="1 2">
    <name type="scientific">Escherichia coli</name>
    <dbReference type="NCBI Taxonomy" id="562"/>
    <lineage>
        <taxon>Bacteria</taxon>
        <taxon>Pseudomonadati</taxon>
        <taxon>Pseudomonadota</taxon>
        <taxon>Gammaproteobacteria</taxon>
        <taxon>Enterobacterales</taxon>
        <taxon>Enterobacteriaceae</taxon>
        <taxon>Escherichia</taxon>
    </lineage>
</organism>
<dbReference type="Proteomes" id="UP000218543">
    <property type="component" value="Unassembled WGS sequence"/>
</dbReference>
<evidence type="ECO:0000313" key="2">
    <source>
        <dbReference type="Proteomes" id="UP000218543"/>
    </source>
</evidence>
<protein>
    <submittedName>
        <fullName evidence="1">Uncharacterized protein</fullName>
    </submittedName>
</protein>
<evidence type="ECO:0000313" key="1">
    <source>
        <dbReference type="EMBL" id="PAU10121.1"/>
    </source>
</evidence>
<name>A0A2A2BPZ3_ECOLX</name>
<reference evidence="1 2" key="1">
    <citation type="submission" date="2016-12" db="EMBL/GenBank/DDBJ databases">
        <title>Real-Time Genomic Investigation Underlying the Public Health Response to a Shiga Toxin-Producing Escherichia Coli O26:H11 Outbreak in a Nursery.</title>
        <authorList>
            <person name="Ferdous M."/>
            <person name="Moran-Gilad J."/>
            <person name="Rossen J.W."/>
            <person name="Gdalevich M."/>
        </authorList>
    </citation>
    <scope>NUCLEOTIDE SEQUENCE [LARGE SCALE GENOMIC DNA]</scope>
    <source>
        <strain evidence="1 2">STEC 514-2</strain>
    </source>
</reference>
<dbReference type="EMBL" id="MRVZ01000195">
    <property type="protein sequence ID" value="PAU10121.1"/>
    <property type="molecule type" value="Genomic_DNA"/>
</dbReference>
<accession>A0A2A2BPZ3</accession>
<gene>
    <name evidence="1" type="ORF">BTQ06_28645</name>
</gene>
<dbReference type="AlphaFoldDB" id="A0A2A2BPZ3"/>
<sequence>MFVDASDRAEAKKHLYQRLAEEWRCSVNRITFHNMWNENELREMSTGPREPAGLPLLESGGGNGGVFYDHEPLLLIASRRLRASLETALIVLQKWTV</sequence>